<evidence type="ECO:0000256" key="1">
    <source>
        <dbReference type="SAM" id="MobiDB-lite"/>
    </source>
</evidence>
<evidence type="ECO:0000313" key="2">
    <source>
        <dbReference type="EMBL" id="GMI21643.1"/>
    </source>
</evidence>
<feature type="region of interest" description="Disordered" evidence="1">
    <location>
        <begin position="344"/>
        <end position="425"/>
    </location>
</feature>
<organism evidence="2 3">
    <name type="scientific">Tetraparma gracilis</name>
    <dbReference type="NCBI Taxonomy" id="2962635"/>
    <lineage>
        <taxon>Eukaryota</taxon>
        <taxon>Sar</taxon>
        <taxon>Stramenopiles</taxon>
        <taxon>Ochrophyta</taxon>
        <taxon>Bolidophyceae</taxon>
        <taxon>Parmales</taxon>
        <taxon>Triparmaceae</taxon>
        <taxon>Tetraparma</taxon>
    </lineage>
</organism>
<feature type="compositionally biased region" description="Basic and acidic residues" evidence="1">
    <location>
        <begin position="448"/>
        <end position="461"/>
    </location>
</feature>
<feature type="compositionally biased region" description="Pro residues" evidence="1">
    <location>
        <begin position="408"/>
        <end position="417"/>
    </location>
</feature>
<feature type="compositionally biased region" description="Basic and acidic residues" evidence="1">
    <location>
        <begin position="395"/>
        <end position="407"/>
    </location>
</feature>
<feature type="region of interest" description="Disordered" evidence="1">
    <location>
        <begin position="439"/>
        <end position="481"/>
    </location>
</feature>
<keyword evidence="3" id="KW-1185">Reference proteome</keyword>
<feature type="compositionally biased region" description="Low complexity" evidence="1">
    <location>
        <begin position="581"/>
        <end position="594"/>
    </location>
</feature>
<gene>
    <name evidence="2" type="ORF">TeGR_g8080</name>
</gene>
<feature type="region of interest" description="Disordered" evidence="1">
    <location>
        <begin position="497"/>
        <end position="686"/>
    </location>
</feature>
<accession>A0ABQ6M8H0</accession>
<dbReference type="Proteomes" id="UP001165060">
    <property type="component" value="Unassembled WGS sequence"/>
</dbReference>
<feature type="compositionally biased region" description="Basic and acidic residues" evidence="1">
    <location>
        <begin position="372"/>
        <end position="385"/>
    </location>
</feature>
<feature type="compositionally biased region" description="Low complexity" evidence="1">
    <location>
        <begin position="660"/>
        <end position="686"/>
    </location>
</feature>
<feature type="compositionally biased region" description="Basic and acidic residues" evidence="1">
    <location>
        <begin position="639"/>
        <end position="653"/>
    </location>
</feature>
<proteinExistence type="predicted"/>
<name>A0ABQ6M8H0_9STRA</name>
<dbReference type="EMBL" id="BRYB01000055">
    <property type="protein sequence ID" value="GMI21643.1"/>
    <property type="molecule type" value="Genomic_DNA"/>
</dbReference>
<sequence length="686" mass="74911">MAHNETRNGKAPCVGPLKTTIRNLAKDHTSASKLSAIEYLLQQLNSSNLTKFGLATHPDFAYQLVHPLGCDTARDTLDSKVLHRRLVLLRTVMMDETALDALMTQIEVMDIMVRIVDCGAWTSDTRDEVAEIVGLILTSKHADTLDNVCIAVTSVLLESNRDLLGNEYLKSTNRGFERMETVCRCIRRFAETRELAEELLCAESTVETGHPLAPILFEHMSRALTSGHARGAEARRDGFAIIERLANFSNDEQCQCIWENADISKALVHVIKGEPREGEEKNQDLACKTVLLLAETSDTCKGSIRHHKEMQSALLARVKCKIESSSGNIDDDWAFRAQRLTQPPNLDKIAPDSNRSALPLSTQLSSPPTPPKKVEAMKKNKEKKGSGKLKKRRKAEGGEAKVKKSRPESPPAPPPALPRSVTVEKKPEVKVENKLETYFGQQGAAKAKAKEAAERKEKVEQLKSSLLGQSPPKETNEDERVAALEANKWDIGGAFRSLLEIEPTQQTQPMDVEMESDGAGPGAESQSRPRKKRTGRTEKPLPPGWSSEVRGDPDKRTWKAFFGPNGETARSCAEAHRIASGTAAGGVAEEQGGVSSADTPDTGGGGELASAPPTEVNELTPEQQHQAVPPPAPVSKITAEGKARMEQKKQEAARKRKANAYKAKWSQHMSQASSSVSSTSLSPANE</sequence>
<protein>
    <submittedName>
        <fullName evidence="2">Uncharacterized protein</fullName>
    </submittedName>
</protein>
<reference evidence="2 3" key="1">
    <citation type="journal article" date="2023" name="Commun. Biol.">
        <title>Genome analysis of Parmales, the sister group of diatoms, reveals the evolutionary specialization of diatoms from phago-mixotrophs to photoautotrophs.</title>
        <authorList>
            <person name="Ban H."/>
            <person name="Sato S."/>
            <person name="Yoshikawa S."/>
            <person name="Yamada K."/>
            <person name="Nakamura Y."/>
            <person name="Ichinomiya M."/>
            <person name="Sato N."/>
            <person name="Blanc-Mathieu R."/>
            <person name="Endo H."/>
            <person name="Kuwata A."/>
            <person name="Ogata H."/>
        </authorList>
    </citation>
    <scope>NUCLEOTIDE SEQUENCE [LARGE SCALE GENOMIC DNA]</scope>
</reference>
<evidence type="ECO:0000313" key="3">
    <source>
        <dbReference type="Proteomes" id="UP001165060"/>
    </source>
</evidence>
<comment type="caution">
    <text evidence="2">The sequence shown here is derived from an EMBL/GenBank/DDBJ whole genome shotgun (WGS) entry which is preliminary data.</text>
</comment>